<dbReference type="InterPro" id="IPR036286">
    <property type="entry name" value="LexA/Signal_pep-like_sf"/>
</dbReference>
<dbReference type="SMART" id="SM00530">
    <property type="entry name" value="HTH_XRE"/>
    <property type="match status" value="1"/>
</dbReference>
<dbReference type="InterPro" id="IPR015927">
    <property type="entry name" value="Peptidase_S24_S26A/B/C"/>
</dbReference>
<dbReference type="SUPFAM" id="SSF47413">
    <property type="entry name" value="lambda repressor-like DNA-binding domains"/>
    <property type="match status" value="1"/>
</dbReference>
<keyword evidence="3" id="KW-0804">Transcription</keyword>
<accession>A0A1I5RSV8</accession>
<feature type="domain" description="HTH cro/C1-type" evidence="4">
    <location>
        <begin position="7"/>
        <end position="61"/>
    </location>
</feature>
<dbReference type="EMBL" id="FOXB01000028">
    <property type="protein sequence ID" value="SFP61605.1"/>
    <property type="molecule type" value="Genomic_DNA"/>
</dbReference>
<gene>
    <name evidence="5" type="ORF">SAMN05216234_12844</name>
</gene>
<proteinExistence type="predicted"/>
<dbReference type="Gene3D" id="1.10.260.40">
    <property type="entry name" value="lambda repressor-like DNA-binding domains"/>
    <property type="match status" value="1"/>
</dbReference>
<keyword evidence="2" id="KW-0238">DNA-binding</keyword>
<dbReference type="GO" id="GO:0003677">
    <property type="term" value="F:DNA binding"/>
    <property type="evidence" value="ECO:0007669"/>
    <property type="project" value="UniProtKB-KW"/>
</dbReference>
<dbReference type="CDD" id="cd06529">
    <property type="entry name" value="S24_LexA-like"/>
    <property type="match status" value="1"/>
</dbReference>
<organism evidence="5 6">
    <name type="scientific">Hydrogenimonas thermophila</name>
    <dbReference type="NCBI Taxonomy" id="223786"/>
    <lineage>
        <taxon>Bacteria</taxon>
        <taxon>Pseudomonadati</taxon>
        <taxon>Campylobacterota</taxon>
        <taxon>Epsilonproteobacteria</taxon>
        <taxon>Campylobacterales</taxon>
        <taxon>Hydrogenimonadaceae</taxon>
        <taxon>Hydrogenimonas</taxon>
    </lineage>
</organism>
<evidence type="ECO:0000259" key="4">
    <source>
        <dbReference type="PROSITE" id="PS50943"/>
    </source>
</evidence>
<dbReference type="PANTHER" id="PTHR40661">
    <property type="match status" value="1"/>
</dbReference>
<dbReference type="OrthoDB" id="5363392at2"/>
<protein>
    <submittedName>
        <fullName evidence="5">Phage repressor protein C, contains Cro/C1-type HTH and peptisase s24 domains</fullName>
    </submittedName>
</protein>
<evidence type="ECO:0000256" key="3">
    <source>
        <dbReference type="ARBA" id="ARBA00023163"/>
    </source>
</evidence>
<evidence type="ECO:0000256" key="2">
    <source>
        <dbReference type="ARBA" id="ARBA00023125"/>
    </source>
</evidence>
<dbReference type="CDD" id="cd00093">
    <property type="entry name" value="HTH_XRE"/>
    <property type="match status" value="1"/>
</dbReference>
<dbReference type="PROSITE" id="PS50943">
    <property type="entry name" value="HTH_CROC1"/>
    <property type="match status" value="1"/>
</dbReference>
<keyword evidence="1" id="KW-0805">Transcription regulation</keyword>
<evidence type="ECO:0000313" key="6">
    <source>
        <dbReference type="Proteomes" id="UP000199227"/>
    </source>
</evidence>
<keyword evidence="6" id="KW-1185">Reference proteome</keyword>
<dbReference type="InterPro" id="IPR001387">
    <property type="entry name" value="Cro/C1-type_HTH"/>
</dbReference>
<dbReference type="InterPro" id="IPR010982">
    <property type="entry name" value="Lambda_DNA-bd_dom_sf"/>
</dbReference>
<evidence type="ECO:0000313" key="5">
    <source>
        <dbReference type="EMBL" id="SFP61605.1"/>
    </source>
</evidence>
<sequence>MSGGERLKKVRKHLGLTQQQFADKLGIKWHKIKDIEIGKNKMSVEIADLIREKYSISFDWLLTGKGTMIPENKTNNTIEVNYYPDIYASAGGGAQNFNFLPQKIELSVFLLETLKIINPKKIELINILGDSMEPFFKNGDIAIIEKVDELSEIKNGDTVIINIQGDIYIKKIEKIPFKNTLILKSNNPIYEDIVLQDMEVEDIKIIAIVRGKLKSI</sequence>
<reference evidence="5 6" key="1">
    <citation type="submission" date="2016-10" db="EMBL/GenBank/DDBJ databases">
        <authorList>
            <person name="de Groot N.N."/>
        </authorList>
    </citation>
    <scope>NUCLEOTIDE SEQUENCE [LARGE SCALE GENOMIC DNA]</scope>
    <source>
        <strain evidence="5 6">EP1-55-1</strain>
    </source>
</reference>
<dbReference type="Pfam" id="PF00717">
    <property type="entry name" value="Peptidase_S24"/>
    <property type="match status" value="1"/>
</dbReference>
<dbReference type="Pfam" id="PF12844">
    <property type="entry name" value="HTH_19"/>
    <property type="match status" value="1"/>
</dbReference>
<name>A0A1I5RSV8_9BACT</name>
<dbReference type="Proteomes" id="UP000199227">
    <property type="component" value="Unassembled WGS sequence"/>
</dbReference>
<evidence type="ECO:0000256" key="1">
    <source>
        <dbReference type="ARBA" id="ARBA00023015"/>
    </source>
</evidence>
<dbReference type="RefSeq" id="WP_092913119.1">
    <property type="nucleotide sequence ID" value="NZ_FOXB01000028.1"/>
</dbReference>
<dbReference type="InterPro" id="IPR039418">
    <property type="entry name" value="LexA-like"/>
</dbReference>
<dbReference type="PANTHER" id="PTHR40661:SF3">
    <property type="entry name" value="FELS-1 PROPHAGE TRANSCRIPTIONAL REGULATOR"/>
    <property type="match status" value="1"/>
</dbReference>
<dbReference type="Gene3D" id="2.10.109.10">
    <property type="entry name" value="Umud Fragment, subunit A"/>
    <property type="match status" value="1"/>
</dbReference>
<dbReference type="STRING" id="223786.SAMN05216234_12844"/>
<dbReference type="AlphaFoldDB" id="A0A1I5RSV8"/>
<dbReference type="SUPFAM" id="SSF51306">
    <property type="entry name" value="LexA/Signal peptidase"/>
    <property type="match status" value="1"/>
</dbReference>